<feature type="transmembrane region" description="Helical" evidence="1">
    <location>
        <begin position="12"/>
        <end position="31"/>
    </location>
</feature>
<feature type="transmembrane region" description="Helical" evidence="1">
    <location>
        <begin position="43"/>
        <end position="60"/>
    </location>
</feature>
<dbReference type="Pfam" id="PF20136">
    <property type="entry name" value="DUF6526"/>
    <property type="match status" value="1"/>
</dbReference>
<keyword evidence="1" id="KW-0812">Transmembrane</keyword>
<dbReference type="STRING" id="413434.SAMN04488132_104119"/>
<name>A0A1T4N6E0_9BACT</name>
<reference evidence="2 3" key="1">
    <citation type="submission" date="2017-02" db="EMBL/GenBank/DDBJ databases">
        <authorList>
            <person name="Peterson S.W."/>
        </authorList>
    </citation>
    <scope>NUCLEOTIDE SEQUENCE [LARGE SCALE GENOMIC DNA]</scope>
    <source>
        <strain evidence="2 3">DSM 22335</strain>
    </source>
</reference>
<dbReference type="RefSeq" id="WP_078831103.1">
    <property type="nucleotide sequence ID" value="NZ_FUWH01000004.1"/>
</dbReference>
<evidence type="ECO:0000256" key="1">
    <source>
        <dbReference type="SAM" id="Phobius"/>
    </source>
</evidence>
<sequence>MQSYKNHRRYYIPHHFIYHPVMLALIIWSVYQACEQPEYRSLWLFGTALTVMLSWLSVMLRQHYALLVQDRVVRLEMRLRYYQLTQQRLEVVGAKLSFGQIAALRFASDAELPGLVDKAITENLSPNAIKKMIGNWQADTMRV</sequence>
<proteinExistence type="predicted"/>
<evidence type="ECO:0000313" key="2">
    <source>
        <dbReference type="EMBL" id="SJZ74880.1"/>
    </source>
</evidence>
<organism evidence="2 3">
    <name type="scientific">Sediminibacterium ginsengisoli</name>
    <dbReference type="NCBI Taxonomy" id="413434"/>
    <lineage>
        <taxon>Bacteria</taxon>
        <taxon>Pseudomonadati</taxon>
        <taxon>Bacteroidota</taxon>
        <taxon>Chitinophagia</taxon>
        <taxon>Chitinophagales</taxon>
        <taxon>Chitinophagaceae</taxon>
        <taxon>Sediminibacterium</taxon>
    </lineage>
</organism>
<gene>
    <name evidence="2" type="ORF">SAMN04488132_104119</name>
</gene>
<evidence type="ECO:0000313" key="3">
    <source>
        <dbReference type="Proteomes" id="UP000190888"/>
    </source>
</evidence>
<dbReference type="AlphaFoldDB" id="A0A1T4N6E0"/>
<protein>
    <submittedName>
        <fullName evidence="2">Uncharacterized protein</fullName>
    </submittedName>
</protein>
<dbReference type="InterPro" id="IPR045385">
    <property type="entry name" value="DUF6526"/>
</dbReference>
<keyword evidence="3" id="KW-1185">Reference proteome</keyword>
<keyword evidence="1" id="KW-0472">Membrane</keyword>
<accession>A0A1T4N6E0</accession>
<keyword evidence="1" id="KW-1133">Transmembrane helix</keyword>
<dbReference type="EMBL" id="FUWH01000004">
    <property type="protein sequence ID" value="SJZ74880.1"/>
    <property type="molecule type" value="Genomic_DNA"/>
</dbReference>
<dbReference type="Proteomes" id="UP000190888">
    <property type="component" value="Unassembled WGS sequence"/>
</dbReference>